<evidence type="ECO:0000259" key="2">
    <source>
        <dbReference type="PROSITE" id="PS50240"/>
    </source>
</evidence>
<evidence type="ECO:0000313" key="4">
    <source>
        <dbReference type="RefSeq" id="XP_027197965.1"/>
    </source>
</evidence>
<dbReference type="PANTHER" id="PTHR24260">
    <property type="match status" value="1"/>
</dbReference>
<dbReference type="InterPro" id="IPR009003">
    <property type="entry name" value="Peptidase_S1_PA"/>
</dbReference>
<feature type="region of interest" description="Disordered" evidence="1">
    <location>
        <begin position="160"/>
        <end position="194"/>
    </location>
</feature>
<dbReference type="RefSeq" id="XP_027197965.1">
    <property type="nucleotide sequence ID" value="XM_027342164.1"/>
</dbReference>
<dbReference type="GO" id="GO:0006508">
    <property type="term" value="P:proteolysis"/>
    <property type="evidence" value="ECO:0007669"/>
    <property type="project" value="InterPro"/>
</dbReference>
<reference evidence="4" key="1">
    <citation type="submission" date="2025-08" db="UniProtKB">
        <authorList>
            <consortium name="RefSeq"/>
        </authorList>
    </citation>
    <scope>IDENTIFICATION</scope>
    <source>
        <strain evidence="4">Airmid</strain>
    </source>
</reference>
<dbReference type="CDD" id="cd00190">
    <property type="entry name" value="Tryp_SPc"/>
    <property type="match status" value="1"/>
</dbReference>
<dbReference type="OMA" id="DDAFCEA"/>
<dbReference type="KEGG" id="dpte:113792250"/>
<gene>
    <name evidence="4" type="primary">LOC113792250</name>
</gene>
<feature type="compositionally biased region" description="Gly residues" evidence="1">
    <location>
        <begin position="160"/>
        <end position="175"/>
    </location>
</feature>
<dbReference type="InterPro" id="IPR001314">
    <property type="entry name" value="Peptidase_S1A"/>
</dbReference>
<dbReference type="SMART" id="SM00020">
    <property type="entry name" value="Tryp_SPc"/>
    <property type="match status" value="1"/>
</dbReference>
<dbReference type="InterPro" id="IPR001254">
    <property type="entry name" value="Trypsin_dom"/>
</dbReference>
<dbReference type="AlphaFoldDB" id="A0A6P6XY21"/>
<dbReference type="PROSITE" id="PS50240">
    <property type="entry name" value="TRYPSIN_DOM"/>
    <property type="match status" value="1"/>
</dbReference>
<accession>A0A6P6XY21</accession>
<dbReference type="GO" id="GO:0004252">
    <property type="term" value="F:serine-type endopeptidase activity"/>
    <property type="evidence" value="ECO:0007669"/>
    <property type="project" value="InterPro"/>
</dbReference>
<organism evidence="3 4">
    <name type="scientific">Dermatophagoides pteronyssinus</name>
    <name type="common">European house dust mite</name>
    <dbReference type="NCBI Taxonomy" id="6956"/>
    <lineage>
        <taxon>Eukaryota</taxon>
        <taxon>Metazoa</taxon>
        <taxon>Ecdysozoa</taxon>
        <taxon>Arthropoda</taxon>
        <taxon>Chelicerata</taxon>
        <taxon>Arachnida</taxon>
        <taxon>Acari</taxon>
        <taxon>Acariformes</taxon>
        <taxon>Sarcoptiformes</taxon>
        <taxon>Astigmata</taxon>
        <taxon>Psoroptidia</taxon>
        <taxon>Analgoidea</taxon>
        <taxon>Pyroglyphidae</taxon>
        <taxon>Dermatophagoidinae</taxon>
        <taxon>Dermatophagoides</taxon>
    </lineage>
</organism>
<dbReference type="InterPro" id="IPR043504">
    <property type="entry name" value="Peptidase_S1_PA_chymotrypsin"/>
</dbReference>
<feature type="region of interest" description="Disordered" evidence="1">
    <location>
        <begin position="426"/>
        <end position="462"/>
    </location>
</feature>
<proteinExistence type="predicted"/>
<feature type="compositionally biased region" description="Gly residues" evidence="1">
    <location>
        <begin position="436"/>
        <end position="445"/>
    </location>
</feature>
<dbReference type="SUPFAM" id="SSF50494">
    <property type="entry name" value="Trypsin-like serine proteases"/>
    <property type="match status" value="1"/>
</dbReference>
<feature type="domain" description="Peptidase S1" evidence="2">
    <location>
        <begin position="95"/>
        <end position="386"/>
    </location>
</feature>
<dbReference type="Proteomes" id="UP000515146">
    <property type="component" value="Unplaced"/>
</dbReference>
<keyword evidence="3" id="KW-1185">Reference proteome</keyword>
<dbReference type="InterPro" id="IPR051333">
    <property type="entry name" value="CLIP_Serine_Protease"/>
</dbReference>
<sequence>MMMMMIMATDAYEHLYKSKFNKLRHITLRDDAFCEAYQEYRDNNCLAKLTFCSPLTDEQTLQMRQILCGPRFNQEVQPPPHIQPEPPEFNDSTIIDPGTLSLIHDYPPPYFLDVHPAQPNSFPWLAAIYNNERRFICSGALVAPKTVITSAQCVTGINGGGGTGGGEGGGAGGEGGGEEGQRQQEQPPPQPSSGFIVRFGRHNLNVSSVYDKAYEYDVETIEVSQQFDRQTLENDFAILKLSSPVCNFIPISLPKRDDWENGYYFGSRAPVLYAGWGLGHYQKPYLRSLSGHLIPKDSCSKKFNWSPDQLSSSHLCVNPPINVCVGGIGTPLVSYIGGGGGGNYHQQQHCVLLGILSMGNHCNTPKLPLIFTKVSSFIDEIEKFILDDFRSMNETSPLDDCLRYKHYHQRHPYFLYPSIPTSPIYHNDHDDTDGKYSGGGGGGESGVIDVNNNEYPKSHTRY</sequence>
<dbReference type="PRINTS" id="PR00722">
    <property type="entry name" value="CHYMOTRYPSIN"/>
</dbReference>
<evidence type="ECO:0000256" key="1">
    <source>
        <dbReference type="SAM" id="MobiDB-lite"/>
    </source>
</evidence>
<dbReference type="Pfam" id="PF00089">
    <property type="entry name" value="Trypsin"/>
    <property type="match status" value="2"/>
</dbReference>
<evidence type="ECO:0000313" key="3">
    <source>
        <dbReference type="Proteomes" id="UP000515146"/>
    </source>
</evidence>
<protein>
    <submittedName>
        <fullName evidence="4">Proclotting enzyme-like</fullName>
    </submittedName>
</protein>
<dbReference type="InParanoid" id="A0A6P6XY21"/>
<dbReference type="PANTHER" id="PTHR24260:SF136">
    <property type="entry name" value="GH08193P-RELATED"/>
    <property type="match status" value="1"/>
</dbReference>
<dbReference type="OrthoDB" id="6656697at2759"/>
<dbReference type="Gene3D" id="2.40.10.10">
    <property type="entry name" value="Trypsin-like serine proteases"/>
    <property type="match status" value="1"/>
</dbReference>
<name>A0A6P6XY21_DERPT</name>